<evidence type="ECO:0000256" key="1">
    <source>
        <dbReference type="ARBA" id="ARBA00004418"/>
    </source>
</evidence>
<proteinExistence type="predicted"/>
<dbReference type="Proteomes" id="UP001484535">
    <property type="component" value="Unassembled WGS sequence"/>
</dbReference>
<accession>A0ABV0CSJ9</accession>
<evidence type="ECO:0000259" key="10">
    <source>
        <dbReference type="PROSITE" id="PS51007"/>
    </source>
</evidence>
<dbReference type="Pfam" id="PF03150">
    <property type="entry name" value="CCP_MauG"/>
    <property type="match status" value="1"/>
</dbReference>
<sequence>MFLGAVGAGDDETNNNGWLREAYAGPPATWPAPELEEAAQFTEFGPLERPARPQGIAAERVALAERLFKDPRLSASGQIACESCHNRWLGWGDGLPVSFGHDRQTGNRNAPSPFTAAYMEELFWDGRAGSLEEQAHMPIANPVEMAAEASVIEERLNAIPAYRVAFASTYGKDRITMDDVAIALATFQCAIVLPTSKSDRVFSRGIEVLSDEELRGLSRTGPYMHNGLFPSLRGLVNLYAHGGGRDRTRQSTTTEATPPQPADPLLKARELSSEERQAIVAFLETL</sequence>
<evidence type="ECO:0000313" key="12">
    <source>
        <dbReference type="Proteomes" id="UP001484535"/>
    </source>
</evidence>
<dbReference type="RefSeq" id="WP_346783303.1">
    <property type="nucleotide sequence ID" value="NZ_JBDLBR010000001.1"/>
</dbReference>
<evidence type="ECO:0000256" key="7">
    <source>
        <dbReference type="ARBA" id="ARBA00023004"/>
    </source>
</evidence>
<gene>
    <name evidence="11" type="ORF">ABDJ38_01475</name>
</gene>
<keyword evidence="3 8" id="KW-0479">Metal-binding</keyword>
<evidence type="ECO:0000256" key="4">
    <source>
        <dbReference type="ARBA" id="ARBA00022729"/>
    </source>
</evidence>
<evidence type="ECO:0000256" key="6">
    <source>
        <dbReference type="ARBA" id="ARBA00023002"/>
    </source>
</evidence>
<evidence type="ECO:0000256" key="8">
    <source>
        <dbReference type="PROSITE-ProRule" id="PRU00433"/>
    </source>
</evidence>
<dbReference type="InterPro" id="IPR004852">
    <property type="entry name" value="Di-haem_cyt_c_peroxidsae"/>
</dbReference>
<dbReference type="Gene3D" id="1.10.760.10">
    <property type="entry name" value="Cytochrome c-like domain"/>
    <property type="match status" value="3"/>
</dbReference>
<dbReference type="InterPro" id="IPR009056">
    <property type="entry name" value="Cyt_c-like_dom"/>
</dbReference>
<reference evidence="11 12" key="1">
    <citation type="submission" date="2024-05" db="EMBL/GenBank/DDBJ databases">
        <authorList>
            <person name="Park S."/>
        </authorList>
    </citation>
    <scope>NUCLEOTIDE SEQUENCE [LARGE SCALE GENOMIC DNA]</scope>
    <source>
        <strain evidence="11 12">DGU5</strain>
    </source>
</reference>
<organism evidence="11 12">
    <name type="scientific">Aurantiacibacter flavus</name>
    <dbReference type="NCBI Taxonomy" id="3145232"/>
    <lineage>
        <taxon>Bacteria</taxon>
        <taxon>Pseudomonadati</taxon>
        <taxon>Pseudomonadota</taxon>
        <taxon>Alphaproteobacteria</taxon>
        <taxon>Sphingomonadales</taxon>
        <taxon>Erythrobacteraceae</taxon>
        <taxon>Aurantiacibacter</taxon>
    </lineage>
</organism>
<evidence type="ECO:0000313" key="11">
    <source>
        <dbReference type="EMBL" id="MEN7535844.1"/>
    </source>
</evidence>
<dbReference type="GO" id="GO:0004601">
    <property type="term" value="F:peroxidase activity"/>
    <property type="evidence" value="ECO:0007669"/>
    <property type="project" value="UniProtKB-KW"/>
</dbReference>
<keyword evidence="11" id="KW-0575">Peroxidase</keyword>
<comment type="subcellular location">
    <subcellularLocation>
        <location evidence="1">Periplasm</location>
    </subcellularLocation>
</comment>
<protein>
    <submittedName>
        <fullName evidence="11">Cytochrome-c peroxidase</fullName>
    </submittedName>
</protein>
<keyword evidence="4" id="KW-0732">Signal</keyword>
<keyword evidence="6" id="KW-0560">Oxidoreductase</keyword>
<feature type="domain" description="Cytochrome c" evidence="10">
    <location>
        <begin position="59"/>
        <end position="286"/>
    </location>
</feature>
<dbReference type="InterPro" id="IPR051395">
    <property type="entry name" value="Cytochrome_c_Peroxidase/MauG"/>
</dbReference>
<keyword evidence="2 8" id="KW-0349">Heme</keyword>
<dbReference type="InterPro" id="IPR026259">
    <property type="entry name" value="MauG/Cytc_peroxidase"/>
</dbReference>
<keyword evidence="12" id="KW-1185">Reference proteome</keyword>
<evidence type="ECO:0000256" key="2">
    <source>
        <dbReference type="ARBA" id="ARBA00022617"/>
    </source>
</evidence>
<evidence type="ECO:0000256" key="5">
    <source>
        <dbReference type="ARBA" id="ARBA00022764"/>
    </source>
</evidence>
<evidence type="ECO:0000256" key="3">
    <source>
        <dbReference type="ARBA" id="ARBA00022723"/>
    </source>
</evidence>
<evidence type="ECO:0000256" key="9">
    <source>
        <dbReference type="SAM" id="MobiDB-lite"/>
    </source>
</evidence>
<dbReference type="InterPro" id="IPR036909">
    <property type="entry name" value="Cyt_c-like_dom_sf"/>
</dbReference>
<feature type="region of interest" description="Disordered" evidence="9">
    <location>
        <begin position="243"/>
        <end position="264"/>
    </location>
</feature>
<dbReference type="EMBL" id="JBDLBR010000001">
    <property type="protein sequence ID" value="MEN7535844.1"/>
    <property type="molecule type" value="Genomic_DNA"/>
</dbReference>
<dbReference type="PANTHER" id="PTHR30600">
    <property type="entry name" value="CYTOCHROME C PEROXIDASE-RELATED"/>
    <property type="match status" value="1"/>
</dbReference>
<comment type="caution">
    <text evidence="11">The sequence shown here is derived from an EMBL/GenBank/DDBJ whole genome shotgun (WGS) entry which is preliminary data.</text>
</comment>
<name>A0ABV0CSJ9_9SPHN</name>
<keyword evidence="7 8" id="KW-0408">Iron</keyword>
<keyword evidence="5" id="KW-0574">Periplasm</keyword>
<dbReference type="PROSITE" id="PS51007">
    <property type="entry name" value="CYTC"/>
    <property type="match status" value="1"/>
</dbReference>
<dbReference type="PIRSF" id="PIRSF000294">
    <property type="entry name" value="Cytochrome-c_peroxidase"/>
    <property type="match status" value="1"/>
</dbReference>
<dbReference type="SUPFAM" id="SSF46626">
    <property type="entry name" value="Cytochrome c"/>
    <property type="match status" value="2"/>
</dbReference>